<dbReference type="InterPro" id="IPR050904">
    <property type="entry name" value="Adhesion/Biosynth-related"/>
</dbReference>
<dbReference type="SUPFAM" id="SSF82153">
    <property type="entry name" value="FAS1 domain"/>
    <property type="match status" value="1"/>
</dbReference>
<gene>
    <name evidence="2" type="ORF">HNP55_000089</name>
</gene>
<evidence type="ECO:0000313" key="3">
    <source>
        <dbReference type="Proteomes" id="UP000562027"/>
    </source>
</evidence>
<comment type="caution">
    <text evidence="2">The sequence shown here is derived from an EMBL/GenBank/DDBJ whole genome shotgun (WGS) entry which is preliminary data.</text>
</comment>
<protein>
    <submittedName>
        <fullName evidence="2">Putative surface protein with fasciclin (FAS1) repeats</fullName>
    </submittedName>
</protein>
<dbReference type="InterPro" id="IPR036378">
    <property type="entry name" value="FAS1_dom_sf"/>
</dbReference>
<dbReference type="PROSITE" id="PS51257">
    <property type="entry name" value="PROKAR_LIPOPROTEIN"/>
    <property type="match status" value="1"/>
</dbReference>
<dbReference type="FunFam" id="2.30.180.10:FF:000032">
    <property type="entry name" value="Fasciclin domain-containing protein, putative"/>
    <property type="match status" value="1"/>
</dbReference>
<dbReference type="PROSITE" id="PS50213">
    <property type="entry name" value="FAS1"/>
    <property type="match status" value="1"/>
</dbReference>
<dbReference type="PANTHER" id="PTHR10900:SF77">
    <property type="entry name" value="FI19380P1"/>
    <property type="match status" value="1"/>
</dbReference>
<dbReference type="Proteomes" id="UP000562027">
    <property type="component" value="Unassembled WGS sequence"/>
</dbReference>
<dbReference type="PANTHER" id="PTHR10900">
    <property type="entry name" value="PERIOSTIN-RELATED"/>
    <property type="match status" value="1"/>
</dbReference>
<accession>A0A840KZG0</accession>
<dbReference type="SMART" id="SM00554">
    <property type="entry name" value="FAS1"/>
    <property type="match status" value="1"/>
</dbReference>
<feature type="domain" description="FAS1" evidence="1">
    <location>
        <begin position="34"/>
        <end position="163"/>
    </location>
</feature>
<dbReference type="InterPro" id="IPR000782">
    <property type="entry name" value="FAS1_domain"/>
</dbReference>
<keyword evidence="3" id="KW-1185">Reference proteome</keyword>
<sequence>MLMKTTTLLRRHLGLLGASALVLGLAACASTPAPLPLNESLARLPELSTFNRLVEKAGLQDSLRAAGPLTVFAPSDDAFKAVPAKTLEALSQDPAQLKAVLSYHILPFKLDAAEIQNGHLKTLNGANLSAARAGTFVTIEEAVVQTADLKASNGVAHIVDRVLLPPKK</sequence>
<dbReference type="Gene3D" id="2.30.180.10">
    <property type="entry name" value="FAS1 domain"/>
    <property type="match status" value="1"/>
</dbReference>
<dbReference type="AlphaFoldDB" id="A0A840KZG0"/>
<dbReference type="GO" id="GO:0005615">
    <property type="term" value="C:extracellular space"/>
    <property type="evidence" value="ECO:0007669"/>
    <property type="project" value="TreeGrafter"/>
</dbReference>
<name>A0A840KZG0_9BURK</name>
<dbReference type="RefSeq" id="WP_246448085.1">
    <property type="nucleotide sequence ID" value="NZ_JACHLP010000001.1"/>
</dbReference>
<proteinExistence type="predicted"/>
<dbReference type="Pfam" id="PF02469">
    <property type="entry name" value="Fasciclin"/>
    <property type="match status" value="1"/>
</dbReference>
<dbReference type="EMBL" id="JACHLP010000001">
    <property type="protein sequence ID" value="MBB4841594.1"/>
    <property type="molecule type" value="Genomic_DNA"/>
</dbReference>
<organism evidence="2 3">
    <name type="scientific">Roseateles oligotrophus</name>
    <dbReference type="NCBI Taxonomy" id="1769250"/>
    <lineage>
        <taxon>Bacteria</taxon>
        <taxon>Pseudomonadati</taxon>
        <taxon>Pseudomonadota</taxon>
        <taxon>Betaproteobacteria</taxon>
        <taxon>Burkholderiales</taxon>
        <taxon>Sphaerotilaceae</taxon>
        <taxon>Roseateles</taxon>
    </lineage>
</organism>
<evidence type="ECO:0000259" key="1">
    <source>
        <dbReference type="PROSITE" id="PS50213"/>
    </source>
</evidence>
<reference evidence="2 3" key="1">
    <citation type="submission" date="2020-08" db="EMBL/GenBank/DDBJ databases">
        <title>Functional genomics of gut bacteria from endangered species of beetles.</title>
        <authorList>
            <person name="Carlos-Shanley C."/>
        </authorList>
    </citation>
    <scope>NUCLEOTIDE SEQUENCE [LARGE SCALE GENOMIC DNA]</scope>
    <source>
        <strain evidence="2 3">S00239</strain>
    </source>
</reference>
<evidence type="ECO:0000313" key="2">
    <source>
        <dbReference type="EMBL" id="MBB4841594.1"/>
    </source>
</evidence>